<dbReference type="InterPro" id="IPR018060">
    <property type="entry name" value="HTH_AraC"/>
</dbReference>
<dbReference type="PANTHER" id="PTHR46796">
    <property type="entry name" value="HTH-TYPE TRANSCRIPTIONAL ACTIVATOR RHAS-RELATED"/>
    <property type="match status" value="1"/>
</dbReference>
<keyword evidence="3" id="KW-0804">Transcription</keyword>
<organism evidence="5 6">
    <name type="scientific">Rhizobium lusitanum</name>
    <dbReference type="NCBI Taxonomy" id="293958"/>
    <lineage>
        <taxon>Bacteria</taxon>
        <taxon>Pseudomonadati</taxon>
        <taxon>Pseudomonadota</taxon>
        <taxon>Alphaproteobacteria</taxon>
        <taxon>Hyphomicrobiales</taxon>
        <taxon>Rhizobiaceae</taxon>
        <taxon>Rhizobium/Agrobacterium group</taxon>
        <taxon>Rhizobium</taxon>
    </lineage>
</organism>
<comment type="caution">
    <text evidence="5">The sequence shown here is derived from an EMBL/GenBank/DDBJ whole genome shotgun (WGS) entry which is preliminary data.</text>
</comment>
<feature type="domain" description="HTH araC/xylS-type" evidence="4">
    <location>
        <begin position="200"/>
        <end position="298"/>
    </location>
</feature>
<keyword evidence="1" id="KW-0805">Transcription regulation</keyword>
<evidence type="ECO:0000256" key="3">
    <source>
        <dbReference type="ARBA" id="ARBA00023163"/>
    </source>
</evidence>
<accession>A0A6L9UFM4</accession>
<dbReference type="InterPro" id="IPR009057">
    <property type="entry name" value="Homeodomain-like_sf"/>
</dbReference>
<dbReference type="RefSeq" id="WP_163990561.1">
    <property type="nucleotide sequence ID" value="NZ_WUEY01000014.1"/>
</dbReference>
<dbReference type="Proteomes" id="UP000483035">
    <property type="component" value="Unassembled WGS sequence"/>
</dbReference>
<evidence type="ECO:0000313" key="6">
    <source>
        <dbReference type="Proteomes" id="UP000483035"/>
    </source>
</evidence>
<dbReference type="SUPFAM" id="SSF46689">
    <property type="entry name" value="Homeodomain-like"/>
    <property type="match status" value="2"/>
</dbReference>
<evidence type="ECO:0000256" key="2">
    <source>
        <dbReference type="ARBA" id="ARBA00023125"/>
    </source>
</evidence>
<dbReference type="InterPro" id="IPR050204">
    <property type="entry name" value="AraC_XylS_family_regulators"/>
</dbReference>
<dbReference type="SMART" id="SM00342">
    <property type="entry name" value="HTH_ARAC"/>
    <property type="match status" value="1"/>
</dbReference>
<evidence type="ECO:0000256" key="1">
    <source>
        <dbReference type="ARBA" id="ARBA00023015"/>
    </source>
</evidence>
<protein>
    <submittedName>
        <fullName evidence="5">Helix-turn-helix domain-containing protein</fullName>
    </submittedName>
</protein>
<name>A0A6L9UFM4_9HYPH</name>
<dbReference type="Pfam" id="PF12833">
    <property type="entry name" value="HTH_18"/>
    <property type="match status" value="1"/>
</dbReference>
<dbReference type="EMBL" id="WUEY01000014">
    <property type="protein sequence ID" value="NEI72790.1"/>
    <property type="molecule type" value="Genomic_DNA"/>
</dbReference>
<dbReference type="AlphaFoldDB" id="A0A6L9UFM4"/>
<dbReference type="Gene3D" id="1.10.10.60">
    <property type="entry name" value="Homeodomain-like"/>
    <property type="match status" value="2"/>
</dbReference>
<evidence type="ECO:0000313" key="5">
    <source>
        <dbReference type="EMBL" id="NEI72790.1"/>
    </source>
</evidence>
<dbReference type="GO" id="GO:0003700">
    <property type="term" value="F:DNA-binding transcription factor activity"/>
    <property type="evidence" value="ECO:0007669"/>
    <property type="project" value="InterPro"/>
</dbReference>
<dbReference type="GO" id="GO:0043565">
    <property type="term" value="F:sequence-specific DNA binding"/>
    <property type="evidence" value="ECO:0007669"/>
    <property type="project" value="InterPro"/>
</dbReference>
<evidence type="ECO:0000259" key="4">
    <source>
        <dbReference type="PROSITE" id="PS01124"/>
    </source>
</evidence>
<keyword evidence="2" id="KW-0238">DNA-binding</keyword>
<reference evidence="5 6" key="1">
    <citation type="submission" date="2019-12" db="EMBL/GenBank/DDBJ databases">
        <title>Rhizobium genotypes associated with high levels of biological nitrogen fixation by grain legumes in a temperate-maritime cropping system.</title>
        <authorList>
            <person name="Maluk M."/>
            <person name="Francesc Ferrando Molina F."/>
            <person name="Lopez Del Egido L."/>
            <person name="Lafos M."/>
            <person name="Langarica-Fuentes A."/>
            <person name="Gebre Yohannes G."/>
            <person name="Young M.W."/>
            <person name="Martin P."/>
            <person name="Gantlett R."/>
            <person name="Kenicer G."/>
            <person name="Hawes C."/>
            <person name="Begg G.S."/>
            <person name="Quilliam R.S."/>
            <person name="Squire G.R."/>
            <person name="Poole P.S."/>
            <person name="Young P.W."/>
            <person name="Iannetta P.M."/>
            <person name="James E.K."/>
        </authorList>
    </citation>
    <scope>NUCLEOTIDE SEQUENCE [LARGE SCALE GENOMIC DNA]</scope>
    <source>
        <strain evidence="5 6">JHI1118</strain>
    </source>
</reference>
<dbReference type="PANTHER" id="PTHR46796:SF14">
    <property type="entry name" value="TRANSCRIPTIONAL REGULATORY PROTEIN"/>
    <property type="match status" value="1"/>
</dbReference>
<dbReference type="PROSITE" id="PS01124">
    <property type="entry name" value="HTH_ARAC_FAMILY_2"/>
    <property type="match status" value="1"/>
</dbReference>
<gene>
    <name evidence="5" type="ORF">GR212_24825</name>
</gene>
<sequence>MRSQGVYGKRLGDHFQLERAPAIVTRSLKRSEMGVTHIRCQKPSLTSPIPSEDAYLVAFQVEDCIEHELWINGRGSGALPLFSGQTSIYDLRTNPIAFVRETSNCVMYYMPKAAFDTLAEEIPAASFSELDAHEGRPNDDPVIAGLTAALLPAFENPEYASQLFLDHITLAVATHVAGRYGDLRLRDGSNSGGLSKSMERRAKEMIDSNLAGQIPLAQLARECGLSTRHFTRAFKQSVGVAPHHWMVLRRCELAKDLLRSTTLTLAEIAIGCGFADQSHFTRVFTRVVRTTPGAWRRSL</sequence>
<proteinExistence type="predicted"/>